<dbReference type="SUPFAM" id="SSF141322">
    <property type="entry name" value="NfeD domain-like"/>
    <property type="match status" value="1"/>
</dbReference>
<dbReference type="PANTHER" id="PTHR33507">
    <property type="entry name" value="INNER MEMBRANE PROTEIN YBBJ"/>
    <property type="match status" value="1"/>
</dbReference>
<dbReference type="InterPro" id="IPR012340">
    <property type="entry name" value="NA-bd_OB-fold"/>
</dbReference>
<evidence type="ECO:0000313" key="9">
    <source>
        <dbReference type="Proteomes" id="UP000253075"/>
    </source>
</evidence>
<dbReference type="EMBL" id="DACTUL010000038">
    <property type="protein sequence ID" value="HAT6345954.1"/>
    <property type="molecule type" value="Genomic_DNA"/>
</dbReference>
<dbReference type="KEGG" id="ahi:VU14_03835"/>
<dbReference type="AlphaFoldDB" id="A0A4P7IM21"/>
<gene>
    <name evidence="8" type="ORF">C6C11_12405</name>
    <name evidence="7" type="ORF">JAJ28_003742</name>
</gene>
<keyword evidence="2 5" id="KW-0812">Transmembrane</keyword>
<dbReference type="EMBL" id="PUTQ01000016">
    <property type="protein sequence ID" value="RCF48922.1"/>
    <property type="molecule type" value="Genomic_DNA"/>
</dbReference>
<reference evidence="8" key="4">
    <citation type="submission" date="2018-02" db="EMBL/GenBank/DDBJ databases">
        <authorList>
            <person name="Williamson C."/>
        </authorList>
    </citation>
    <scope>NUCLEOTIDE SEQUENCE</scope>
    <source>
        <strain evidence="8">AFG_SD03_1510_Ahy_093</strain>
    </source>
</reference>
<reference evidence="9" key="3">
    <citation type="submission" date="2018-02" db="EMBL/GenBank/DDBJ databases">
        <title>Phenotypic characterization and whole genome analysis of multidrug-resistant, extended-spectrum beta-lactamase-producing bacteria isolated from dogs in Germany.</title>
        <authorList>
            <person name="Williamson C."/>
        </authorList>
    </citation>
    <scope>NUCLEOTIDE SEQUENCE [LARGE SCALE GENOMIC DNA]</scope>
    <source>
        <strain evidence="9">AFG_SD03_1510_Ahy_093</strain>
    </source>
</reference>
<dbReference type="Pfam" id="PF01957">
    <property type="entry name" value="NfeD"/>
    <property type="match status" value="1"/>
</dbReference>
<evidence type="ECO:0000313" key="10">
    <source>
        <dbReference type="Proteomes" id="UP000859505"/>
    </source>
</evidence>
<keyword evidence="3 5" id="KW-1133">Transmembrane helix</keyword>
<feature type="transmembrane region" description="Helical" evidence="5">
    <location>
        <begin position="53"/>
        <end position="72"/>
    </location>
</feature>
<evidence type="ECO:0000256" key="5">
    <source>
        <dbReference type="SAM" id="Phobius"/>
    </source>
</evidence>
<dbReference type="PANTHER" id="PTHR33507:SF3">
    <property type="entry name" value="INNER MEMBRANE PROTEIN YBBJ"/>
    <property type="match status" value="1"/>
</dbReference>
<evidence type="ECO:0000256" key="4">
    <source>
        <dbReference type="ARBA" id="ARBA00023136"/>
    </source>
</evidence>
<sequence>MTALFEGLTHWHWLGLGFALLAIEVLGSVGFLLWTGIAALEVGLLLLVWPFGWQAQLLLFGLQSLLTTWAWWRWQHRRDRSSRDAAAPINERMQGYLGRELVLLDDVTQGMSRVHLDDTAWTVRCNQPLSAGSKVRVTGHDSHILLVEPLP</sequence>
<reference evidence="7" key="5">
    <citation type="submission" date="2020-01" db="EMBL/GenBank/DDBJ databases">
        <authorList>
            <consortium name="NCBI Pathogen Detection Project"/>
        </authorList>
    </citation>
    <scope>NUCLEOTIDE SEQUENCE</scope>
    <source>
        <strain evidence="7">OLC2673_Aeromonas</strain>
    </source>
</reference>
<dbReference type="Proteomes" id="UP000859505">
    <property type="component" value="Unassembled WGS sequence"/>
</dbReference>
<organism evidence="7 10">
    <name type="scientific">Aeromonas hydrophila</name>
    <dbReference type="NCBI Taxonomy" id="644"/>
    <lineage>
        <taxon>Bacteria</taxon>
        <taxon>Pseudomonadati</taxon>
        <taxon>Pseudomonadota</taxon>
        <taxon>Gammaproteobacteria</taxon>
        <taxon>Aeromonadales</taxon>
        <taxon>Aeromonadaceae</taxon>
        <taxon>Aeromonas</taxon>
    </lineage>
</organism>
<proteinExistence type="predicted"/>
<evidence type="ECO:0000259" key="6">
    <source>
        <dbReference type="Pfam" id="PF01957"/>
    </source>
</evidence>
<dbReference type="GeneID" id="4488265"/>
<accession>A0A4P7IM21</accession>
<evidence type="ECO:0000256" key="1">
    <source>
        <dbReference type="ARBA" id="ARBA00004141"/>
    </source>
</evidence>
<evidence type="ECO:0000256" key="3">
    <source>
        <dbReference type="ARBA" id="ARBA00022989"/>
    </source>
</evidence>
<evidence type="ECO:0000313" key="7">
    <source>
        <dbReference type="EMBL" id="HAT6345954.1"/>
    </source>
</evidence>
<dbReference type="Gene3D" id="2.40.50.140">
    <property type="entry name" value="Nucleic acid-binding proteins"/>
    <property type="match status" value="1"/>
</dbReference>
<dbReference type="GO" id="GO:0005886">
    <property type="term" value="C:plasma membrane"/>
    <property type="evidence" value="ECO:0007669"/>
    <property type="project" value="TreeGrafter"/>
</dbReference>
<comment type="caution">
    <text evidence="7">The sequence shown here is derived from an EMBL/GenBank/DDBJ whole genome shotgun (WGS) entry which is preliminary data.</text>
</comment>
<feature type="domain" description="NfeD-like C-terminal" evidence="6">
    <location>
        <begin position="94"/>
        <end position="149"/>
    </location>
</feature>
<reference evidence="7" key="1">
    <citation type="journal article" date="2018" name="Genome Biol.">
        <title>SKESA: strategic k-mer extension for scrupulous assemblies.</title>
        <authorList>
            <person name="Souvorov A."/>
            <person name="Agarwala R."/>
            <person name="Lipman D.J."/>
        </authorList>
    </citation>
    <scope>NUCLEOTIDE SEQUENCE</scope>
    <source>
        <strain evidence="7">OLC2673_Aeromonas</strain>
    </source>
</reference>
<name>A0A4P7IM21_AERHY</name>
<feature type="transmembrane region" description="Helical" evidence="5">
    <location>
        <begin position="12"/>
        <end position="33"/>
    </location>
</feature>
<dbReference type="OMA" id="FWDSAFW"/>
<evidence type="ECO:0000313" key="8">
    <source>
        <dbReference type="EMBL" id="RCF48922.1"/>
    </source>
</evidence>
<evidence type="ECO:0000256" key="2">
    <source>
        <dbReference type="ARBA" id="ARBA00022692"/>
    </source>
</evidence>
<reference evidence="8 9" key="2">
    <citation type="journal article" date="2018" name="PLoS ONE">
        <title>Phenotypic characterization and whole genome analysis of extended-spectrum beta-lactamase-producing bacteria isolated from dogs in Germany.</title>
        <authorList>
            <person name="Boehmer T."/>
            <person name="Vogler A.J."/>
            <person name="Thomas A."/>
            <person name="Sauer S."/>
            <person name="Hergenroether M."/>
            <person name="Straubinger R.K."/>
            <person name="Birdsell D."/>
            <person name="Keim P."/>
            <person name="Sahl J.W."/>
            <person name="Williamson C.H."/>
            <person name="Riehm J.M."/>
        </authorList>
    </citation>
    <scope>NUCLEOTIDE SEQUENCE [LARGE SCALE GENOMIC DNA]</scope>
    <source>
        <strain evidence="8 9">AFG_SD03_1510_Ahy_093</strain>
    </source>
</reference>
<dbReference type="RefSeq" id="WP_011707312.1">
    <property type="nucleotide sequence ID" value="NZ_AP023398.1"/>
</dbReference>
<dbReference type="InterPro" id="IPR052165">
    <property type="entry name" value="Membrane_assoc_protease"/>
</dbReference>
<comment type="subcellular location">
    <subcellularLocation>
        <location evidence="1">Membrane</location>
        <topology evidence="1">Multi-pass membrane protein</topology>
    </subcellularLocation>
</comment>
<protein>
    <submittedName>
        <fullName evidence="7">NfeD family protein</fullName>
    </submittedName>
</protein>
<keyword evidence="4 5" id="KW-0472">Membrane</keyword>
<dbReference type="InterPro" id="IPR002810">
    <property type="entry name" value="NfeD-like_C"/>
</dbReference>
<dbReference type="Proteomes" id="UP000253075">
    <property type="component" value="Unassembled WGS sequence"/>
</dbReference>